<dbReference type="AlphaFoldDB" id="A0A4R2NY06"/>
<dbReference type="PROSITE" id="PS50893">
    <property type="entry name" value="ABC_TRANSPORTER_2"/>
    <property type="match status" value="2"/>
</dbReference>
<keyword evidence="3" id="KW-0175">Coiled coil</keyword>
<keyword evidence="2" id="KW-0067">ATP-binding</keyword>
<accession>A0A4R2NY06</accession>
<evidence type="ECO:0000313" key="6">
    <source>
        <dbReference type="Proteomes" id="UP000295416"/>
    </source>
</evidence>
<dbReference type="FunFam" id="3.40.50.300:FF:000905">
    <property type="entry name" value="Heme ABC transporter ATP-binding protein"/>
    <property type="match status" value="1"/>
</dbReference>
<feature type="domain" description="ABC transporter" evidence="4">
    <location>
        <begin position="4"/>
        <end position="256"/>
    </location>
</feature>
<proteinExistence type="predicted"/>
<dbReference type="PROSITE" id="PS00211">
    <property type="entry name" value="ABC_TRANSPORTER_1"/>
    <property type="match status" value="1"/>
</dbReference>
<evidence type="ECO:0000256" key="3">
    <source>
        <dbReference type="SAM" id="Coils"/>
    </source>
</evidence>
<evidence type="ECO:0000256" key="2">
    <source>
        <dbReference type="ARBA" id="ARBA00022840"/>
    </source>
</evidence>
<evidence type="ECO:0000256" key="1">
    <source>
        <dbReference type="ARBA" id="ARBA00022741"/>
    </source>
</evidence>
<dbReference type="Proteomes" id="UP000295416">
    <property type="component" value="Unassembled WGS sequence"/>
</dbReference>
<dbReference type="GO" id="GO:0005524">
    <property type="term" value="F:ATP binding"/>
    <property type="evidence" value="ECO:0007669"/>
    <property type="project" value="UniProtKB-KW"/>
</dbReference>
<dbReference type="Pfam" id="PF00005">
    <property type="entry name" value="ABC_tran"/>
    <property type="match status" value="2"/>
</dbReference>
<dbReference type="InterPro" id="IPR017871">
    <property type="entry name" value="ABC_transporter-like_CS"/>
</dbReference>
<dbReference type="FunFam" id="3.40.50.300:FF:000011">
    <property type="entry name" value="Putative ABC transporter ATP-binding component"/>
    <property type="match status" value="1"/>
</dbReference>
<dbReference type="Gene3D" id="3.40.50.300">
    <property type="entry name" value="P-loop containing nucleotide triphosphate hydrolases"/>
    <property type="match status" value="2"/>
</dbReference>
<sequence length="512" mass="58103">MSLIHADNLTHSFGDKEIFKKVAFRLLNGEHIGLVGPNGSGKSTLLKLLTGRLLADSGSVTLHPKMTIGYLEQHYDLTANLTIRAFLQTAFADLYQANNEMEALAAQMESSLEQRVLDRYGELQECLIQNDFYSLDMKIESVASGLGLKALGMDTPAVKLSGGQRTKLLLGKLLLEEPDVLLLDEPTNYLDPGHIKWLTQMLRDYPNAFILISHDTVFLNDVINVVYHLEHQKLMRYPGNYEQFNKLYDQRKQELQQAFQKQQREIQKLEDYVRKNKARAATAKQAKSREKRLEKIEKIDRPKDLPKPRFHFSVVKQPVQTLLKTKDLEVGYRNSLLPPLNLTFKRGEKAAIIGHNGIGKSTLLKTLLGEIPAINGTLSFGDRVHISYFEQQALSSSLTPLQIIGDRYPQYSEKEIRQKLAQCGLLSKHIHQGINTLSGGEETKVRLCRLMLEQGNVLILDEPTNHLDVDAKASLQKALQAYTGSVLLVSHEADFYEDWVTKVWDIEEWTKQ</sequence>
<feature type="domain" description="ABC transporter" evidence="4">
    <location>
        <begin position="317"/>
        <end position="512"/>
    </location>
</feature>
<dbReference type="CDD" id="cd03221">
    <property type="entry name" value="ABCF_EF-3"/>
    <property type="match status" value="2"/>
</dbReference>
<gene>
    <name evidence="5" type="ORF">EV207_11848</name>
</gene>
<dbReference type="OrthoDB" id="9760950at2"/>
<protein>
    <submittedName>
        <fullName evidence="5">ATPase subunit of ABC transporter with duplicated ATPase domains</fullName>
    </submittedName>
</protein>
<keyword evidence="1" id="KW-0547">Nucleotide-binding</keyword>
<dbReference type="InterPro" id="IPR027417">
    <property type="entry name" value="P-loop_NTPase"/>
</dbReference>
<feature type="coiled-coil region" evidence="3">
    <location>
        <begin position="245"/>
        <end position="279"/>
    </location>
</feature>
<dbReference type="PANTHER" id="PTHR42855:SF2">
    <property type="entry name" value="DRUG RESISTANCE ABC TRANSPORTER,ATP-BINDING PROTEIN"/>
    <property type="match status" value="1"/>
</dbReference>
<dbReference type="InterPro" id="IPR032781">
    <property type="entry name" value="ABC_tran_Xtn"/>
</dbReference>
<dbReference type="Pfam" id="PF12848">
    <property type="entry name" value="ABC_tran_Xtn"/>
    <property type="match status" value="1"/>
</dbReference>
<dbReference type="InterPro" id="IPR051309">
    <property type="entry name" value="ABCF_ATPase"/>
</dbReference>
<dbReference type="GO" id="GO:0016887">
    <property type="term" value="F:ATP hydrolysis activity"/>
    <property type="evidence" value="ECO:0007669"/>
    <property type="project" value="InterPro"/>
</dbReference>
<dbReference type="SUPFAM" id="SSF52540">
    <property type="entry name" value="P-loop containing nucleoside triphosphate hydrolases"/>
    <property type="match status" value="2"/>
</dbReference>
<reference evidence="5 6" key="1">
    <citation type="submission" date="2019-03" db="EMBL/GenBank/DDBJ databases">
        <title>Genomic Encyclopedia of Type Strains, Phase IV (KMG-IV): sequencing the most valuable type-strain genomes for metagenomic binning, comparative biology and taxonomic classification.</title>
        <authorList>
            <person name="Goeker M."/>
        </authorList>
    </citation>
    <scope>NUCLEOTIDE SEQUENCE [LARGE SCALE GENOMIC DNA]</scope>
    <source>
        <strain evidence="5 6">DSM 19377</strain>
    </source>
</reference>
<dbReference type="RefSeq" id="WP_132746547.1">
    <property type="nucleotide sequence ID" value="NZ_SLXK01000018.1"/>
</dbReference>
<name>A0A4R2NY06_9BACL</name>
<dbReference type="EMBL" id="SLXK01000018">
    <property type="protein sequence ID" value="TCP27070.1"/>
    <property type="molecule type" value="Genomic_DNA"/>
</dbReference>
<evidence type="ECO:0000313" key="5">
    <source>
        <dbReference type="EMBL" id="TCP27070.1"/>
    </source>
</evidence>
<organism evidence="5 6">
    <name type="scientific">Scopulibacillus darangshiensis</name>
    <dbReference type="NCBI Taxonomy" id="442528"/>
    <lineage>
        <taxon>Bacteria</taxon>
        <taxon>Bacillati</taxon>
        <taxon>Bacillota</taxon>
        <taxon>Bacilli</taxon>
        <taxon>Bacillales</taxon>
        <taxon>Sporolactobacillaceae</taxon>
        <taxon>Scopulibacillus</taxon>
    </lineage>
</organism>
<comment type="caution">
    <text evidence="5">The sequence shown here is derived from an EMBL/GenBank/DDBJ whole genome shotgun (WGS) entry which is preliminary data.</text>
</comment>
<dbReference type="InterPro" id="IPR003439">
    <property type="entry name" value="ABC_transporter-like_ATP-bd"/>
</dbReference>
<dbReference type="PANTHER" id="PTHR42855">
    <property type="entry name" value="ABC TRANSPORTER ATP-BINDING SUBUNIT"/>
    <property type="match status" value="1"/>
</dbReference>
<evidence type="ECO:0000259" key="4">
    <source>
        <dbReference type="PROSITE" id="PS50893"/>
    </source>
</evidence>
<keyword evidence="6" id="KW-1185">Reference proteome</keyword>
<dbReference type="InterPro" id="IPR003593">
    <property type="entry name" value="AAA+_ATPase"/>
</dbReference>
<dbReference type="SMART" id="SM00382">
    <property type="entry name" value="AAA"/>
    <property type="match status" value="2"/>
</dbReference>